<name>B9FL19_ORYSJ</name>
<protein>
    <submittedName>
        <fullName evidence="2">Uncharacterized protein</fullName>
    </submittedName>
</protein>
<dbReference type="EMBL" id="CM000142">
    <property type="protein sequence ID" value="EEE64308.1"/>
    <property type="molecule type" value="Genomic_DNA"/>
</dbReference>
<reference evidence="2" key="2">
    <citation type="submission" date="2008-12" db="EMBL/GenBank/DDBJ databases">
        <title>Improved gene annotation of the rice (Oryza sativa) genomes.</title>
        <authorList>
            <person name="Wang J."/>
            <person name="Li R."/>
            <person name="Fan W."/>
            <person name="Huang Q."/>
            <person name="Zhang J."/>
            <person name="Zhou Y."/>
            <person name="Hu Y."/>
            <person name="Zi S."/>
            <person name="Li J."/>
            <person name="Ni P."/>
            <person name="Zheng H."/>
            <person name="Zhang Y."/>
            <person name="Zhao M."/>
            <person name="Hao Q."/>
            <person name="McDermott J."/>
            <person name="Samudrala R."/>
            <person name="Kristiansen K."/>
            <person name="Wong G.K.-S."/>
        </authorList>
    </citation>
    <scope>NUCLEOTIDE SEQUENCE</scope>
</reference>
<gene>
    <name evidence="2" type="ORF">OsJ_19145</name>
</gene>
<organism evidence="2">
    <name type="scientific">Oryza sativa subsp. japonica</name>
    <name type="common">Rice</name>
    <dbReference type="NCBI Taxonomy" id="39947"/>
    <lineage>
        <taxon>Eukaryota</taxon>
        <taxon>Viridiplantae</taxon>
        <taxon>Streptophyta</taxon>
        <taxon>Embryophyta</taxon>
        <taxon>Tracheophyta</taxon>
        <taxon>Spermatophyta</taxon>
        <taxon>Magnoliopsida</taxon>
        <taxon>Liliopsida</taxon>
        <taxon>Poales</taxon>
        <taxon>Poaceae</taxon>
        <taxon>BOP clade</taxon>
        <taxon>Oryzoideae</taxon>
        <taxon>Oryzeae</taxon>
        <taxon>Oryzinae</taxon>
        <taxon>Oryza</taxon>
        <taxon>Oryza sativa</taxon>
    </lineage>
</organism>
<feature type="compositionally biased region" description="Polar residues" evidence="1">
    <location>
        <begin position="23"/>
        <end position="37"/>
    </location>
</feature>
<evidence type="ECO:0000256" key="1">
    <source>
        <dbReference type="SAM" id="MobiDB-lite"/>
    </source>
</evidence>
<proteinExistence type="predicted"/>
<feature type="compositionally biased region" description="Basic and acidic residues" evidence="1">
    <location>
        <begin position="38"/>
        <end position="53"/>
    </location>
</feature>
<dbReference type="Proteomes" id="UP000007752">
    <property type="component" value="Chromosome 5"/>
</dbReference>
<feature type="region of interest" description="Disordered" evidence="1">
    <location>
        <begin position="1"/>
        <end position="62"/>
    </location>
</feature>
<dbReference type="AlphaFoldDB" id="B9FL19"/>
<reference evidence="2" key="1">
    <citation type="journal article" date="2005" name="PLoS Biol.">
        <title>The genomes of Oryza sativa: a history of duplications.</title>
        <authorList>
            <person name="Yu J."/>
            <person name="Wang J."/>
            <person name="Lin W."/>
            <person name="Li S."/>
            <person name="Li H."/>
            <person name="Zhou J."/>
            <person name="Ni P."/>
            <person name="Dong W."/>
            <person name="Hu S."/>
            <person name="Zeng C."/>
            <person name="Zhang J."/>
            <person name="Zhang Y."/>
            <person name="Li R."/>
            <person name="Xu Z."/>
            <person name="Li S."/>
            <person name="Li X."/>
            <person name="Zheng H."/>
            <person name="Cong L."/>
            <person name="Lin L."/>
            <person name="Yin J."/>
            <person name="Geng J."/>
            <person name="Li G."/>
            <person name="Shi J."/>
            <person name="Liu J."/>
            <person name="Lv H."/>
            <person name="Li J."/>
            <person name="Wang J."/>
            <person name="Deng Y."/>
            <person name="Ran L."/>
            <person name="Shi X."/>
            <person name="Wang X."/>
            <person name="Wu Q."/>
            <person name="Li C."/>
            <person name="Ren X."/>
            <person name="Wang J."/>
            <person name="Wang X."/>
            <person name="Li D."/>
            <person name="Liu D."/>
            <person name="Zhang X."/>
            <person name="Ji Z."/>
            <person name="Zhao W."/>
            <person name="Sun Y."/>
            <person name="Zhang Z."/>
            <person name="Bao J."/>
            <person name="Han Y."/>
            <person name="Dong L."/>
            <person name="Ji J."/>
            <person name="Chen P."/>
            <person name="Wu S."/>
            <person name="Liu J."/>
            <person name="Xiao Y."/>
            <person name="Bu D."/>
            <person name="Tan J."/>
            <person name="Yang L."/>
            <person name="Ye C."/>
            <person name="Zhang J."/>
            <person name="Xu J."/>
            <person name="Zhou Y."/>
            <person name="Yu Y."/>
            <person name="Zhang B."/>
            <person name="Zhuang S."/>
            <person name="Wei H."/>
            <person name="Liu B."/>
            <person name="Lei M."/>
            <person name="Yu H."/>
            <person name="Li Y."/>
            <person name="Xu H."/>
            <person name="Wei S."/>
            <person name="He X."/>
            <person name="Fang L."/>
            <person name="Zhang Z."/>
            <person name="Zhang Y."/>
            <person name="Huang X."/>
            <person name="Su Z."/>
            <person name="Tong W."/>
            <person name="Li J."/>
            <person name="Tong Z."/>
            <person name="Li S."/>
            <person name="Ye J."/>
            <person name="Wang L."/>
            <person name="Fang L."/>
            <person name="Lei T."/>
            <person name="Chen C."/>
            <person name="Chen H."/>
            <person name="Xu Z."/>
            <person name="Li H."/>
            <person name="Huang H."/>
            <person name="Zhang F."/>
            <person name="Xu H."/>
            <person name="Li N."/>
            <person name="Zhao C."/>
            <person name="Li S."/>
            <person name="Dong L."/>
            <person name="Huang Y."/>
            <person name="Li L."/>
            <person name="Xi Y."/>
            <person name="Qi Q."/>
            <person name="Li W."/>
            <person name="Zhang B."/>
            <person name="Hu W."/>
            <person name="Zhang Y."/>
            <person name="Tian X."/>
            <person name="Jiao Y."/>
            <person name="Liang X."/>
            <person name="Jin J."/>
            <person name="Gao L."/>
            <person name="Zheng W."/>
            <person name="Hao B."/>
            <person name="Liu S."/>
            <person name="Wang W."/>
            <person name="Yuan L."/>
            <person name="Cao M."/>
            <person name="McDermott J."/>
            <person name="Samudrala R."/>
            <person name="Wang J."/>
            <person name="Wong G.K."/>
            <person name="Yang H."/>
        </authorList>
    </citation>
    <scope>NUCLEOTIDE SEQUENCE [LARGE SCALE GENOMIC DNA]</scope>
</reference>
<accession>B9FL19</accession>
<sequence length="62" mass="6801">MANFVGAGSLNHPPPQRKGKGALQSTDQVLPFSTSRNNGKEGKARKRVEEKHPKPVSKQKHI</sequence>
<evidence type="ECO:0000313" key="2">
    <source>
        <dbReference type="EMBL" id="EEE64308.1"/>
    </source>
</evidence>